<keyword evidence="3" id="KW-1185">Reference proteome</keyword>
<evidence type="ECO:0000313" key="3">
    <source>
        <dbReference type="Proteomes" id="UP000236333"/>
    </source>
</evidence>
<dbReference type="InterPro" id="IPR036691">
    <property type="entry name" value="Endo/exonu/phosph_ase_sf"/>
</dbReference>
<reference evidence="2 3" key="1">
    <citation type="journal article" date="2017" name="Mol. Biol. Evol.">
        <title>The 4-celled Tetrabaena socialis nuclear genome reveals the essential components for genetic control of cell number at the origin of multicellularity in the volvocine lineage.</title>
        <authorList>
            <person name="Featherston J."/>
            <person name="Arakaki Y."/>
            <person name="Hanschen E.R."/>
            <person name="Ferris P.J."/>
            <person name="Michod R.E."/>
            <person name="Olson B.J.S.C."/>
            <person name="Nozaki H."/>
            <person name="Durand P.M."/>
        </authorList>
    </citation>
    <scope>NUCLEOTIDE SEQUENCE [LARGE SCALE GENOMIC DNA]</scope>
    <source>
        <strain evidence="2 3">NIES-571</strain>
    </source>
</reference>
<dbReference type="PANTHER" id="PTHR12121:SF100">
    <property type="entry name" value="POLY(A)-SPECIFIC RIBONUCLEASE"/>
    <property type="match status" value="1"/>
</dbReference>
<gene>
    <name evidence="2" type="ORF">TSOC_001258</name>
</gene>
<dbReference type="AlphaFoldDB" id="A0A2J8AH54"/>
<dbReference type="InterPro" id="IPR050410">
    <property type="entry name" value="CCR4/nocturin_mRNA_transcr"/>
</dbReference>
<feature type="region of interest" description="Disordered" evidence="1">
    <location>
        <begin position="480"/>
        <end position="534"/>
    </location>
</feature>
<dbReference type="OrthoDB" id="552489at2759"/>
<dbReference type="Proteomes" id="UP000236333">
    <property type="component" value="Unassembled WGS sequence"/>
</dbReference>
<dbReference type="PANTHER" id="PTHR12121">
    <property type="entry name" value="CARBON CATABOLITE REPRESSOR PROTEIN 4"/>
    <property type="match status" value="1"/>
</dbReference>
<dbReference type="Gene3D" id="3.60.10.10">
    <property type="entry name" value="Endonuclease/exonuclease/phosphatase"/>
    <property type="match status" value="2"/>
</dbReference>
<evidence type="ECO:0000256" key="1">
    <source>
        <dbReference type="SAM" id="MobiDB-lite"/>
    </source>
</evidence>
<dbReference type="SUPFAM" id="SSF56219">
    <property type="entry name" value="DNase I-like"/>
    <property type="match status" value="1"/>
</dbReference>
<dbReference type="EMBL" id="PGGS01000020">
    <property type="protein sequence ID" value="PNH11849.1"/>
    <property type="molecule type" value="Genomic_DNA"/>
</dbReference>
<accession>A0A2J8AH54</accession>
<name>A0A2J8AH54_9CHLO</name>
<comment type="caution">
    <text evidence="2">The sequence shown here is derived from an EMBL/GenBank/DDBJ whole genome shotgun (WGS) entry which is preliminary data.</text>
</comment>
<sequence>MAATSGSAGKWEIVAYDADVEVDHSHYLRHFQPLAQAAGYGTLYLPRGWRTPAGPDFKGTWKPHPMGPPIESDGVMLLYKRSRLRLLAVGGGRMSDWVSPQREQQEYGAEMFWDHAVSGQGGICTVMALLQLRRQRRKPRGGAGAAAAAIDVEDSDATTDGSGSSSGGEGEAQVEVEVEGVAKGGGADEEGRGVSGRGCETPGALGAGEWEESDGEEEWDEWGERVQPSGAGAEAREAEAALAGQEERRGMNPADCMLSAGVTVAAAAGDAQGSPAAAAEPPASAASAAISAAARRGRLFCVANTHLWYDPKVPDRKLAEAQSLCRAVAGFMAKHGLTEPQAVPLVLCGDLNTTWARYRTDKADVVAPGGCLVGGVYELLSRGCLGAEHPHHPARLRRPTEDMERLSRLRFDTAGKPRGGGQDTKRTCGLRLPGSQMVANGREPPATIRTGGFRGGIDYVFVSRGHWAVSCTLDMPYRYGRDPRTDELDKDAKAQREEAERTAAEQMAAAGQSYTCGGRSAQPPRPAGGGAAAALPPAGPGVAAAAATAPPVEAEAAMAAADLELGMAGRGPVWDLSLQPNPEWPSDHLAVGAELLLLPPRRRLL</sequence>
<proteinExistence type="predicted"/>
<feature type="region of interest" description="Disordered" evidence="1">
    <location>
        <begin position="143"/>
        <end position="220"/>
    </location>
</feature>
<protein>
    <submittedName>
        <fullName evidence="2">CCR4-NOT transcription complex subunit 6-like</fullName>
    </submittedName>
</protein>
<dbReference type="GO" id="GO:0000175">
    <property type="term" value="F:3'-5'-RNA exonuclease activity"/>
    <property type="evidence" value="ECO:0007669"/>
    <property type="project" value="TreeGrafter"/>
</dbReference>
<feature type="compositionally biased region" description="Acidic residues" evidence="1">
    <location>
        <begin position="209"/>
        <end position="220"/>
    </location>
</feature>
<evidence type="ECO:0000313" key="2">
    <source>
        <dbReference type="EMBL" id="PNH11849.1"/>
    </source>
</evidence>
<organism evidence="2 3">
    <name type="scientific">Tetrabaena socialis</name>
    <dbReference type="NCBI Taxonomy" id="47790"/>
    <lineage>
        <taxon>Eukaryota</taxon>
        <taxon>Viridiplantae</taxon>
        <taxon>Chlorophyta</taxon>
        <taxon>core chlorophytes</taxon>
        <taxon>Chlorophyceae</taxon>
        <taxon>CS clade</taxon>
        <taxon>Chlamydomonadales</taxon>
        <taxon>Tetrabaenaceae</taxon>
        <taxon>Tetrabaena</taxon>
    </lineage>
</organism>
<feature type="compositionally biased region" description="Basic and acidic residues" evidence="1">
    <location>
        <begin position="480"/>
        <end position="503"/>
    </location>
</feature>